<sequence length="465" mass="50933">MLTHLEVDGFKNLLDFSVDFGPFTCIAGPNAIGKSNVFDAIQFLSSMADKTFVEAASELRTPGTPAADLASLFWAGANEGARMRFGAEFIVDRHVQDDFGRDANPTATFLRYDLELQYVAAADGIGVGGDRMRLIREELGYITLGDAAKKIPWEHSKQAFRDAVLMNRRRGSAYISTTEDEGVRIINVHQDGGSRGQTRKSPAARAPRTVMSTTTTSDDPTVLAARREMQGWRNLALEPSALRRPDNVTDPDVMTENGEHMPAALRRIAARRGPDALAAVTASAAALTDVRSVDVDIDPQRQTLTLRASIRSGPDLPARSLSDGTLRFLALSIMANDPDYTGLICMEEPENGIHPARIEVMADLVRGIAVDPDEAPGDDNPMRQVVVNTHSPRYVEAQHAADLLFAENATVMRDGRRAATLRLLPLRGTWRDSKNQAALTQKDIQVFLESDEETQLRLDLGLVEQ</sequence>
<dbReference type="InterPro" id="IPR027417">
    <property type="entry name" value="P-loop_NTPase"/>
</dbReference>
<dbReference type="Pfam" id="PF13304">
    <property type="entry name" value="AAA_21"/>
    <property type="match status" value="2"/>
</dbReference>
<evidence type="ECO:0000313" key="4">
    <source>
        <dbReference type="EMBL" id="GAA4689254.1"/>
    </source>
</evidence>
<feature type="domain" description="ATPase AAA-type core" evidence="3">
    <location>
        <begin position="310"/>
        <end position="393"/>
    </location>
</feature>
<dbReference type="PANTHER" id="PTHR32182">
    <property type="entry name" value="DNA REPLICATION AND REPAIR PROTEIN RECF"/>
    <property type="match status" value="1"/>
</dbReference>
<dbReference type="InterPro" id="IPR003959">
    <property type="entry name" value="ATPase_AAA_core"/>
</dbReference>
<gene>
    <name evidence="4" type="ORF">GCM10023198_04720</name>
</gene>
<feature type="region of interest" description="Disordered" evidence="2">
    <location>
        <begin position="191"/>
        <end position="217"/>
    </location>
</feature>
<dbReference type="Proteomes" id="UP001500843">
    <property type="component" value="Unassembled WGS sequence"/>
</dbReference>
<dbReference type="PANTHER" id="PTHR32182:SF22">
    <property type="entry name" value="ATP-DEPENDENT ENDONUCLEASE, OLD FAMILY-RELATED"/>
    <property type="match status" value="1"/>
</dbReference>
<evidence type="ECO:0000313" key="5">
    <source>
        <dbReference type="Proteomes" id="UP001500843"/>
    </source>
</evidence>
<evidence type="ECO:0000256" key="2">
    <source>
        <dbReference type="SAM" id="MobiDB-lite"/>
    </source>
</evidence>
<dbReference type="EMBL" id="BAABHM010000003">
    <property type="protein sequence ID" value="GAA4689254.1"/>
    <property type="molecule type" value="Genomic_DNA"/>
</dbReference>
<keyword evidence="1" id="KW-0227">DNA damage</keyword>
<proteinExistence type="predicted"/>
<dbReference type="Gene3D" id="3.40.50.300">
    <property type="entry name" value="P-loop containing nucleotide triphosphate hydrolases"/>
    <property type="match status" value="2"/>
</dbReference>
<reference evidence="5" key="1">
    <citation type="journal article" date="2019" name="Int. J. Syst. Evol. Microbiol.">
        <title>The Global Catalogue of Microorganisms (GCM) 10K type strain sequencing project: providing services to taxonomists for standard genome sequencing and annotation.</title>
        <authorList>
            <consortium name="The Broad Institute Genomics Platform"/>
            <consortium name="The Broad Institute Genome Sequencing Center for Infectious Disease"/>
            <person name="Wu L."/>
            <person name="Ma J."/>
        </authorList>
    </citation>
    <scope>NUCLEOTIDE SEQUENCE [LARGE SCALE GENOMIC DNA]</scope>
    <source>
        <strain evidence="5">JCM 17975</strain>
    </source>
</reference>
<evidence type="ECO:0000256" key="1">
    <source>
        <dbReference type="ARBA" id="ARBA00023236"/>
    </source>
</evidence>
<keyword evidence="5" id="KW-1185">Reference proteome</keyword>
<protein>
    <submittedName>
        <fullName evidence="4">AAA family ATPase</fullName>
    </submittedName>
</protein>
<dbReference type="SUPFAM" id="SSF52540">
    <property type="entry name" value="P-loop containing nucleoside triphosphate hydrolases"/>
    <property type="match status" value="1"/>
</dbReference>
<dbReference type="RefSeq" id="WP_253871431.1">
    <property type="nucleotide sequence ID" value="NZ_BAABHM010000003.1"/>
</dbReference>
<organism evidence="4 5">
    <name type="scientific">Promicromonospora umidemergens</name>
    <dbReference type="NCBI Taxonomy" id="629679"/>
    <lineage>
        <taxon>Bacteria</taxon>
        <taxon>Bacillati</taxon>
        <taxon>Actinomycetota</taxon>
        <taxon>Actinomycetes</taxon>
        <taxon>Micrococcales</taxon>
        <taxon>Promicromonosporaceae</taxon>
        <taxon>Promicromonospora</taxon>
    </lineage>
</organism>
<keyword evidence="1" id="KW-0742">SOS response</keyword>
<comment type="caution">
    <text evidence="4">The sequence shown here is derived from an EMBL/GenBank/DDBJ whole genome shotgun (WGS) entry which is preliminary data.</text>
</comment>
<evidence type="ECO:0000259" key="3">
    <source>
        <dbReference type="Pfam" id="PF13304"/>
    </source>
</evidence>
<accession>A0ABP8WG90</accession>
<name>A0ABP8WG90_9MICO</name>
<feature type="domain" description="ATPase AAA-type core" evidence="3">
    <location>
        <begin position="23"/>
        <end position="52"/>
    </location>
</feature>